<comment type="function">
    <text evidence="7 8">Cell wall formation. Catalyzes the addition of glutamate to the nucleotide precursor UDP-N-acetylmuramoyl-L-alanine (UMA).</text>
</comment>
<dbReference type="Gene3D" id="3.40.50.720">
    <property type="entry name" value="NAD(P)-binding Rossmann-like Domain"/>
    <property type="match status" value="1"/>
</dbReference>
<evidence type="ECO:0000256" key="3">
    <source>
        <dbReference type="ARBA" id="ARBA00022490"/>
    </source>
</evidence>
<keyword evidence="12" id="KW-1185">Reference proteome</keyword>
<sequence>MDYQNKKVVIIGLGLTGLSCLDYFMSKGINPRLIDTRKSPTGLSTIPKEIEVHTGSIKLDWVLDADLLVVSPGVPLATPEIQEAIKKGIEVVGDIELFCREVNNANAQIIAITGSNGKSTVTSLVGQMAISNRIKTAVGGNIGLPVLSFLEDKHDLYVLELSSFQLETTYSLKAKAATILNISEDHLDRYADNIENYITAKHRIYNKAQTTVYFVNDAHTRPKTNESQSLVDFGGTNSPYRIEKIEGEEWLIADNKPLMQCTEVALKGYHNYLNILAALALAKTVGIDPKSCIETLKHFSGLAHRFSVVHEANGITWVNDSKATNVGSVIAALKDFNREGKIHLLMGGDSKSANLTPLIPILKDGKKQIYCFGQDGQKIQSLSPENSVFVETLEEAMQLARKNAVEGDWIILSPACASLDQFKNYEHRGQVFIELANQLS</sequence>
<comment type="catalytic activity">
    <reaction evidence="7 8">
        <text>UDP-N-acetyl-alpha-D-muramoyl-L-alanine + D-glutamate + ATP = UDP-N-acetyl-alpha-D-muramoyl-L-alanyl-D-glutamate + ADP + phosphate + H(+)</text>
        <dbReference type="Rhea" id="RHEA:16429"/>
        <dbReference type="ChEBI" id="CHEBI:15378"/>
        <dbReference type="ChEBI" id="CHEBI:29986"/>
        <dbReference type="ChEBI" id="CHEBI:30616"/>
        <dbReference type="ChEBI" id="CHEBI:43474"/>
        <dbReference type="ChEBI" id="CHEBI:83898"/>
        <dbReference type="ChEBI" id="CHEBI:83900"/>
        <dbReference type="ChEBI" id="CHEBI:456216"/>
        <dbReference type="EC" id="6.3.2.9"/>
    </reaction>
</comment>
<evidence type="ECO:0000259" key="9">
    <source>
        <dbReference type="Pfam" id="PF02875"/>
    </source>
</evidence>
<dbReference type="EC" id="6.3.2.9" evidence="7 8"/>
<keyword evidence="7 8" id="KW-0131">Cell cycle</keyword>
<dbReference type="InterPro" id="IPR005762">
    <property type="entry name" value="MurD"/>
</dbReference>
<comment type="subcellular location">
    <subcellularLocation>
        <location evidence="1 7 8">Cytoplasm</location>
    </subcellularLocation>
</comment>
<dbReference type="GO" id="GO:0008764">
    <property type="term" value="F:UDP-N-acetylmuramoylalanine-D-glutamate ligase activity"/>
    <property type="evidence" value="ECO:0007669"/>
    <property type="project" value="UniProtKB-EC"/>
</dbReference>
<dbReference type="PANTHER" id="PTHR43692">
    <property type="entry name" value="UDP-N-ACETYLMURAMOYLALANINE--D-GLUTAMATE LIGASE"/>
    <property type="match status" value="1"/>
</dbReference>
<keyword evidence="3 7" id="KW-0963">Cytoplasm</keyword>
<dbReference type="Pfam" id="PF02875">
    <property type="entry name" value="Mur_ligase_C"/>
    <property type="match status" value="1"/>
</dbReference>
<evidence type="ECO:0000259" key="10">
    <source>
        <dbReference type="Pfam" id="PF08245"/>
    </source>
</evidence>
<dbReference type="InterPro" id="IPR013221">
    <property type="entry name" value="Mur_ligase_cen"/>
</dbReference>
<accession>A0ABV6CE57</accession>
<evidence type="ECO:0000256" key="8">
    <source>
        <dbReference type="RuleBase" id="RU003664"/>
    </source>
</evidence>
<dbReference type="Gene3D" id="3.90.190.20">
    <property type="entry name" value="Mur ligase, C-terminal domain"/>
    <property type="match status" value="1"/>
</dbReference>
<dbReference type="InterPro" id="IPR036565">
    <property type="entry name" value="Mur-like_cat_sf"/>
</dbReference>
<comment type="pathway">
    <text evidence="2 7 8">Cell wall biogenesis; peptidoglycan biosynthesis.</text>
</comment>
<keyword evidence="5 7" id="KW-0547">Nucleotide-binding</keyword>
<evidence type="ECO:0000256" key="6">
    <source>
        <dbReference type="ARBA" id="ARBA00022840"/>
    </source>
</evidence>
<dbReference type="HAMAP" id="MF_00639">
    <property type="entry name" value="MurD"/>
    <property type="match status" value="1"/>
</dbReference>
<dbReference type="Gene3D" id="3.40.1190.10">
    <property type="entry name" value="Mur-like, catalytic domain"/>
    <property type="match status" value="1"/>
</dbReference>
<dbReference type="EMBL" id="JBHLXE010000100">
    <property type="protein sequence ID" value="MFC0180400.1"/>
    <property type="molecule type" value="Genomic_DNA"/>
</dbReference>
<keyword evidence="6 7" id="KW-0067">ATP-binding</keyword>
<name>A0ABV6CE57_9GAMM</name>
<feature type="domain" description="Mur ligase C-terminal" evidence="9">
    <location>
        <begin position="304"/>
        <end position="416"/>
    </location>
</feature>
<keyword evidence="7 8" id="KW-0961">Cell wall biogenesis/degradation</keyword>
<evidence type="ECO:0000256" key="4">
    <source>
        <dbReference type="ARBA" id="ARBA00022598"/>
    </source>
</evidence>
<dbReference type="Pfam" id="PF21799">
    <property type="entry name" value="MurD-like_N"/>
    <property type="match status" value="1"/>
</dbReference>
<keyword evidence="4 7" id="KW-0436">Ligase</keyword>
<dbReference type="InterPro" id="IPR036615">
    <property type="entry name" value="Mur_ligase_C_dom_sf"/>
</dbReference>
<comment type="caution">
    <text evidence="11">The sequence shown here is derived from an EMBL/GenBank/DDBJ whole genome shotgun (WGS) entry which is preliminary data.</text>
</comment>
<keyword evidence="7 8" id="KW-0133">Cell shape</keyword>
<dbReference type="Pfam" id="PF08245">
    <property type="entry name" value="Mur_ligase_M"/>
    <property type="match status" value="1"/>
</dbReference>
<evidence type="ECO:0000313" key="12">
    <source>
        <dbReference type="Proteomes" id="UP001589758"/>
    </source>
</evidence>
<evidence type="ECO:0000256" key="1">
    <source>
        <dbReference type="ARBA" id="ARBA00004496"/>
    </source>
</evidence>
<reference evidence="11 12" key="1">
    <citation type="submission" date="2024-09" db="EMBL/GenBank/DDBJ databases">
        <authorList>
            <person name="Sun Q."/>
            <person name="Mori K."/>
        </authorList>
    </citation>
    <scope>NUCLEOTIDE SEQUENCE [LARGE SCALE GENOMIC DNA]</scope>
    <source>
        <strain evidence="11 12">CCM 8545</strain>
    </source>
</reference>
<evidence type="ECO:0000256" key="2">
    <source>
        <dbReference type="ARBA" id="ARBA00004752"/>
    </source>
</evidence>
<dbReference type="PROSITE" id="PS51257">
    <property type="entry name" value="PROKAR_LIPOPROTEIN"/>
    <property type="match status" value="1"/>
</dbReference>
<dbReference type="PANTHER" id="PTHR43692:SF1">
    <property type="entry name" value="UDP-N-ACETYLMURAMOYLALANINE--D-GLUTAMATE LIGASE"/>
    <property type="match status" value="1"/>
</dbReference>
<keyword evidence="7 8" id="KW-0132">Cell division</keyword>
<dbReference type="SUPFAM" id="SSF53623">
    <property type="entry name" value="MurD-like peptide ligases, catalytic domain"/>
    <property type="match status" value="1"/>
</dbReference>
<dbReference type="SUPFAM" id="SSF51984">
    <property type="entry name" value="MurCD N-terminal domain"/>
    <property type="match status" value="1"/>
</dbReference>
<evidence type="ECO:0000256" key="7">
    <source>
        <dbReference type="HAMAP-Rule" id="MF_00639"/>
    </source>
</evidence>
<organism evidence="11 12">
    <name type="scientific">Thorsellia kenyensis</name>
    <dbReference type="NCBI Taxonomy" id="1549888"/>
    <lineage>
        <taxon>Bacteria</taxon>
        <taxon>Pseudomonadati</taxon>
        <taxon>Pseudomonadota</taxon>
        <taxon>Gammaproteobacteria</taxon>
        <taxon>Enterobacterales</taxon>
        <taxon>Thorselliaceae</taxon>
        <taxon>Thorsellia</taxon>
    </lineage>
</organism>
<protein>
    <recommendedName>
        <fullName evidence="7 8">UDP-N-acetylmuramoylalanine--D-glutamate ligase</fullName>
        <ecNumber evidence="7 8">6.3.2.9</ecNumber>
    </recommendedName>
    <alternativeName>
        <fullName evidence="7">D-glutamic acid-adding enzyme</fullName>
    </alternativeName>
    <alternativeName>
        <fullName evidence="7">UDP-N-acetylmuramoyl-L-alanyl-D-glutamate synthetase</fullName>
    </alternativeName>
</protein>
<evidence type="ECO:0000313" key="11">
    <source>
        <dbReference type="EMBL" id="MFC0180400.1"/>
    </source>
</evidence>
<feature type="domain" description="Mur ligase central" evidence="10">
    <location>
        <begin position="112"/>
        <end position="282"/>
    </location>
</feature>
<keyword evidence="7 8" id="KW-0573">Peptidoglycan synthesis</keyword>
<dbReference type="Proteomes" id="UP001589758">
    <property type="component" value="Unassembled WGS sequence"/>
</dbReference>
<dbReference type="InterPro" id="IPR004101">
    <property type="entry name" value="Mur_ligase_C"/>
</dbReference>
<gene>
    <name evidence="7 11" type="primary">murD</name>
    <name evidence="11" type="ORF">ACFFIT_09965</name>
</gene>
<dbReference type="SUPFAM" id="SSF53244">
    <property type="entry name" value="MurD-like peptide ligases, peptide-binding domain"/>
    <property type="match status" value="1"/>
</dbReference>
<feature type="binding site" evidence="7">
    <location>
        <begin position="114"/>
        <end position="120"/>
    </location>
    <ligand>
        <name>ATP</name>
        <dbReference type="ChEBI" id="CHEBI:30616"/>
    </ligand>
</feature>
<dbReference type="RefSeq" id="WP_385877509.1">
    <property type="nucleotide sequence ID" value="NZ_JBHLXE010000100.1"/>
</dbReference>
<proteinExistence type="inferred from homology"/>
<evidence type="ECO:0000256" key="5">
    <source>
        <dbReference type="ARBA" id="ARBA00022741"/>
    </source>
</evidence>
<dbReference type="NCBIfam" id="TIGR01087">
    <property type="entry name" value="murD"/>
    <property type="match status" value="1"/>
</dbReference>
<comment type="similarity">
    <text evidence="7">Belongs to the MurCDEF family.</text>
</comment>